<name>A0A5B7K085_PORTR</name>
<dbReference type="AlphaFoldDB" id="A0A5B7K085"/>
<accession>A0A5B7K085</accession>
<reference evidence="2 3" key="1">
    <citation type="submission" date="2019-05" db="EMBL/GenBank/DDBJ databases">
        <title>Another draft genome of Portunus trituberculatus and its Hox gene families provides insights of decapod evolution.</title>
        <authorList>
            <person name="Jeong J.-H."/>
            <person name="Song I."/>
            <person name="Kim S."/>
            <person name="Choi T."/>
            <person name="Kim D."/>
            <person name="Ryu S."/>
            <person name="Kim W."/>
        </authorList>
    </citation>
    <scope>NUCLEOTIDE SEQUENCE [LARGE SCALE GENOMIC DNA]</scope>
    <source>
        <tissue evidence="2">Muscle</tissue>
    </source>
</reference>
<keyword evidence="3" id="KW-1185">Reference proteome</keyword>
<comment type="caution">
    <text evidence="2">The sequence shown here is derived from an EMBL/GenBank/DDBJ whole genome shotgun (WGS) entry which is preliminary data.</text>
</comment>
<evidence type="ECO:0000313" key="3">
    <source>
        <dbReference type="Proteomes" id="UP000324222"/>
    </source>
</evidence>
<proteinExistence type="predicted"/>
<protein>
    <submittedName>
        <fullName evidence="2">Uncharacterized protein</fullName>
    </submittedName>
</protein>
<organism evidence="2 3">
    <name type="scientific">Portunus trituberculatus</name>
    <name type="common">Swimming crab</name>
    <name type="synonym">Neptunus trituberculatus</name>
    <dbReference type="NCBI Taxonomy" id="210409"/>
    <lineage>
        <taxon>Eukaryota</taxon>
        <taxon>Metazoa</taxon>
        <taxon>Ecdysozoa</taxon>
        <taxon>Arthropoda</taxon>
        <taxon>Crustacea</taxon>
        <taxon>Multicrustacea</taxon>
        <taxon>Malacostraca</taxon>
        <taxon>Eumalacostraca</taxon>
        <taxon>Eucarida</taxon>
        <taxon>Decapoda</taxon>
        <taxon>Pleocyemata</taxon>
        <taxon>Brachyura</taxon>
        <taxon>Eubrachyura</taxon>
        <taxon>Portunoidea</taxon>
        <taxon>Portunidae</taxon>
        <taxon>Portuninae</taxon>
        <taxon>Portunus</taxon>
    </lineage>
</organism>
<dbReference type="EMBL" id="VSRR010121005">
    <property type="protein sequence ID" value="MPD00024.1"/>
    <property type="molecule type" value="Genomic_DNA"/>
</dbReference>
<feature type="region of interest" description="Disordered" evidence="1">
    <location>
        <begin position="42"/>
        <end position="63"/>
    </location>
</feature>
<dbReference type="Proteomes" id="UP000324222">
    <property type="component" value="Unassembled WGS sequence"/>
</dbReference>
<sequence length="63" mass="7213">MKQLKESHTLTYTTNNTAPATLHFPTLADHYAASLKQFGSRLLDNPRHHHPKEPYMPAISWSL</sequence>
<gene>
    <name evidence="2" type="ORF">E2C01_095472</name>
</gene>
<evidence type="ECO:0000313" key="2">
    <source>
        <dbReference type="EMBL" id="MPD00024.1"/>
    </source>
</evidence>
<evidence type="ECO:0000256" key="1">
    <source>
        <dbReference type="SAM" id="MobiDB-lite"/>
    </source>
</evidence>